<feature type="compositionally biased region" description="Basic and acidic residues" evidence="1">
    <location>
        <begin position="234"/>
        <end position="252"/>
    </location>
</feature>
<dbReference type="VEuPathDB" id="TriTrypDB:LpyrH10_08_1240"/>
<sequence length="906" mass="95673">MEPSGAAAEKSAEVAVNFVHDDALVPEPKSRIPTTDEHRRAPRNPGSRRITFVDDGKLFEGHFTVQSTNLKSIIQYLLDRHSEQDVIIQDLQKQVHMLRSRSLKSNKRGSVAAGADAALVGGAGASSDLNKRLARVEQFLLLWGVQANDVAELVEEYGDPAITPDAYSSYLLDLPAFRLTRRETRALMLSASQPSAASANTAAASDTAMRRRSSSAKRDAATPPSSATTAAAPSKEEKPKSETPERRSKKTNDSGNLAEATLEKATAALEKAEMLLAELHNAAPRAPPSRPAPKSRRADKAAAAGSGSGVAVDAVARADIDELGDYVMQRFDELETRTSMMIAHSASSSTAHHERNAPRQAAEHAREGESTGKKNARTSPVPPPLPRATTTTAKSNSRGDEVVDAIAREDAAASLDLLEELETTMERRFKDLNSAVANIAARTATLAKNSGGGGDAEKSQSRTGSRGAAGKDSERKGKEQSAAAEENADGGDSWAPLINSRTTSPSSKKAINTPSRKGHQDANDTGPLIPVLPATAPTNFVDQTARDDTYALADRVGELEEELLDRWQAMEERLRIIGRAAMKQGVPNAAGGGVGAASMGRSSAVDRKAREDAALSLMRLQMVEKELAQLKRQLASAAANSSSAEARSAVDGGDNQTSLPLVMAPSAPLRDTYGSKVADLERDVEQRMAEVNFAIAQLRGVGNASPLTLSPQKGDKAKAAVAPVQPSETSPQSSTAATAAPTTPSQLTLRAEDDDALAKVPTERSSASPNEAEGRRRAVLQSMLELGYDIDGDANLFADFPRTSVVGAGGRRTTISRLRSPDVPPFGSHLVQREVVDVPLVDVTQATADDTAAQGEAPTAATQVQAARRVSNVNGGFARVDGQALSTSPPQNSKVEARGTARVSVL</sequence>
<gene>
    <name evidence="2" type="ORF">ABB37_04675</name>
</gene>
<keyword evidence="3" id="KW-1185">Reference proteome</keyword>
<feature type="region of interest" description="Disordered" evidence="1">
    <location>
        <begin position="281"/>
        <end position="310"/>
    </location>
</feature>
<feature type="compositionally biased region" description="Low complexity" evidence="1">
    <location>
        <begin position="190"/>
        <end position="207"/>
    </location>
</feature>
<dbReference type="EMBL" id="LGTL01000008">
    <property type="protein sequence ID" value="KPA80447.1"/>
    <property type="molecule type" value="Genomic_DNA"/>
</dbReference>
<accession>A0A0M9G1S8</accession>
<feature type="region of interest" description="Disordered" evidence="1">
    <location>
        <begin position="24"/>
        <end position="49"/>
    </location>
</feature>
<dbReference type="RefSeq" id="XP_015658886.1">
    <property type="nucleotide sequence ID" value="XM_015802442.1"/>
</dbReference>
<feature type="region of interest" description="Disordered" evidence="1">
    <location>
        <begin position="447"/>
        <end position="529"/>
    </location>
</feature>
<feature type="region of interest" description="Disordered" evidence="1">
    <location>
        <begin position="189"/>
        <end position="259"/>
    </location>
</feature>
<proteinExistence type="predicted"/>
<dbReference type="OMA" id="LVVNCAW"/>
<feature type="region of interest" description="Disordered" evidence="1">
    <location>
        <begin position="881"/>
        <end position="906"/>
    </location>
</feature>
<feature type="compositionally biased region" description="Basic and acidic residues" evidence="1">
    <location>
        <begin position="351"/>
        <end position="372"/>
    </location>
</feature>
<dbReference type="OrthoDB" id="273698at2759"/>
<feature type="compositionally biased region" description="Polar residues" evidence="1">
    <location>
        <begin position="499"/>
        <end position="515"/>
    </location>
</feature>
<feature type="region of interest" description="Disordered" evidence="1">
    <location>
        <begin position="641"/>
        <end position="667"/>
    </location>
</feature>
<feature type="compositionally biased region" description="Low complexity" evidence="1">
    <location>
        <begin position="725"/>
        <end position="746"/>
    </location>
</feature>
<organism evidence="2 3">
    <name type="scientific">Leptomonas pyrrhocoris</name>
    <name type="common">Firebug parasite</name>
    <dbReference type="NCBI Taxonomy" id="157538"/>
    <lineage>
        <taxon>Eukaryota</taxon>
        <taxon>Discoba</taxon>
        <taxon>Euglenozoa</taxon>
        <taxon>Kinetoplastea</taxon>
        <taxon>Metakinetoplastina</taxon>
        <taxon>Trypanosomatida</taxon>
        <taxon>Trypanosomatidae</taxon>
        <taxon>Leishmaniinae</taxon>
        <taxon>Leptomonas</taxon>
    </lineage>
</organism>
<evidence type="ECO:0000313" key="3">
    <source>
        <dbReference type="Proteomes" id="UP000037923"/>
    </source>
</evidence>
<feature type="compositionally biased region" description="Polar residues" evidence="1">
    <location>
        <begin position="884"/>
        <end position="894"/>
    </location>
</feature>
<name>A0A0M9G1S8_LEPPY</name>
<evidence type="ECO:0000256" key="1">
    <source>
        <dbReference type="SAM" id="MobiDB-lite"/>
    </source>
</evidence>
<feature type="compositionally biased region" description="Low complexity" evidence="1">
    <location>
        <begin position="221"/>
        <end position="233"/>
    </location>
</feature>
<reference evidence="2 3" key="1">
    <citation type="submission" date="2015-07" db="EMBL/GenBank/DDBJ databases">
        <title>High-quality genome of monoxenous trypanosomatid Leptomonas pyrrhocoris.</title>
        <authorList>
            <person name="Flegontov P."/>
            <person name="Butenko A."/>
            <person name="Firsov S."/>
            <person name="Vlcek C."/>
            <person name="Logacheva M.D."/>
            <person name="Field M."/>
            <person name="Filatov D."/>
            <person name="Flegontova O."/>
            <person name="Gerasimov E."/>
            <person name="Jackson A.P."/>
            <person name="Kelly S."/>
            <person name="Opperdoes F."/>
            <person name="O'Reilly A."/>
            <person name="Votypka J."/>
            <person name="Yurchenko V."/>
            <person name="Lukes J."/>
        </authorList>
    </citation>
    <scope>NUCLEOTIDE SEQUENCE [LARGE SCALE GENOMIC DNA]</scope>
    <source>
        <strain evidence="2">H10</strain>
    </source>
</reference>
<dbReference type="Proteomes" id="UP000037923">
    <property type="component" value="Unassembled WGS sequence"/>
</dbReference>
<feature type="region of interest" description="Disordered" evidence="1">
    <location>
        <begin position="344"/>
        <end position="404"/>
    </location>
</feature>
<feature type="compositionally biased region" description="Basic and acidic residues" evidence="1">
    <location>
        <begin position="469"/>
        <end position="479"/>
    </location>
</feature>
<protein>
    <submittedName>
        <fullName evidence="2">Uncharacterized protein</fullName>
    </submittedName>
</protein>
<feature type="compositionally biased region" description="Low complexity" evidence="1">
    <location>
        <begin position="301"/>
        <end position="310"/>
    </location>
</feature>
<feature type="compositionally biased region" description="Basic and acidic residues" evidence="1">
    <location>
        <begin position="24"/>
        <end position="39"/>
    </location>
</feature>
<evidence type="ECO:0000313" key="2">
    <source>
        <dbReference type="EMBL" id="KPA80447.1"/>
    </source>
</evidence>
<comment type="caution">
    <text evidence="2">The sequence shown here is derived from an EMBL/GenBank/DDBJ whole genome shotgun (WGS) entry which is preliminary data.</text>
</comment>
<dbReference type="GeneID" id="26904966"/>
<dbReference type="AlphaFoldDB" id="A0A0M9G1S8"/>
<feature type="region of interest" description="Disordered" evidence="1">
    <location>
        <begin position="706"/>
        <end position="775"/>
    </location>
</feature>